<evidence type="ECO:0000313" key="2">
    <source>
        <dbReference type="EMBL" id="ACT58852.1"/>
    </source>
</evidence>
<sequence length="41" mass="4435">MPKNKKSNKEIRKPKKAKPKPNDGTPSKFGGTVLGIGSKKN</sequence>
<dbReference type="RefSeq" id="WP_015827002.1">
    <property type="nucleotide sequence ID" value="NC_012982.1"/>
</dbReference>
<dbReference type="KEGG" id="hba:Hbal_1160"/>
<proteinExistence type="predicted"/>
<keyword evidence="3" id="KW-1185">Reference proteome</keyword>
<dbReference type="Proteomes" id="UP000002745">
    <property type="component" value="Chromosome"/>
</dbReference>
<dbReference type="AlphaFoldDB" id="C6XI26"/>
<dbReference type="HOGENOM" id="CLU_219086_0_0_5"/>
<evidence type="ECO:0000256" key="1">
    <source>
        <dbReference type="SAM" id="MobiDB-lite"/>
    </source>
</evidence>
<protein>
    <submittedName>
        <fullName evidence="2">Uncharacterized protein</fullName>
    </submittedName>
</protein>
<evidence type="ECO:0000313" key="3">
    <source>
        <dbReference type="Proteomes" id="UP000002745"/>
    </source>
</evidence>
<accession>C6XI26</accession>
<feature type="region of interest" description="Disordered" evidence="1">
    <location>
        <begin position="1"/>
        <end position="41"/>
    </location>
</feature>
<organism evidence="2 3">
    <name type="scientific">Hirschia baltica (strain ATCC 49814 / DSM 5838 / IFAM 1418)</name>
    <dbReference type="NCBI Taxonomy" id="582402"/>
    <lineage>
        <taxon>Bacteria</taxon>
        <taxon>Pseudomonadati</taxon>
        <taxon>Pseudomonadota</taxon>
        <taxon>Alphaproteobacteria</taxon>
        <taxon>Hyphomonadales</taxon>
        <taxon>Hyphomonadaceae</taxon>
        <taxon>Hirschia</taxon>
    </lineage>
</organism>
<feature type="compositionally biased region" description="Basic residues" evidence="1">
    <location>
        <begin position="1"/>
        <end position="19"/>
    </location>
</feature>
<dbReference type="STRING" id="582402.Hbal_1160"/>
<gene>
    <name evidence="2" type="ordered locus">Hbal_1160</name>
</gene>
<name>C6XI26_HIRBI</name>
<reference evidence="3" key="1">
    <citation type="journal article" date="2011" name="J. Bacteriol.">
        <title>Genome sequences of eight morphologically diverse alphaproteobacteria.</title>
        <authorList>
            <consortium name="US DOE Joint Genome Institute"/>
            <person name="Brown P.J."/>
            <person name="Kysela D.T."/>
            <person name="Buechlein A."/>
            <person name="Hemmerich C."/>
            <person name="Brun Y.V."/>
        </authorList>
    </citation>
    <scope>NUCLEOTIDE SEQUENCE [LARGE SCALE GENOMIC DNA]</scope>
    <source>
        <strain evidence="3">ATCC 49814 / DSM 5838 / IFAM 1418</strain>
    </source>
</reference>
<dbReference type="EMBL" id="CP001678">
    <property type="protein sequence ID" value="ACT58852.1"/>
    <property type="molecule type" value="Genomic_DNA"/>
</dbReference>